<keyword evidence="2" id="KW-1185">Reference proteome</keyword>
<dbReference type="GO" id="GO:0140291">
    <property type="term" value="P:peptidyl-glutamate ADP-deribosylation"/>
    <property type="evidence" value="ECO:0007669"/>
    <property type="project" value="TreeGrafter"/>
</dbReference>
<dbReference type="PANTHER" id="PTHR12521">
    <property type="entry name" value="PROTEIN C6ORF130"/>
    <property type="match status" value="1"/>
</dbReference>
<dbReference type="RefSeq" id="YP_009290835.1">
    <property type="nucleotide sequence ID" value="NC_031107.2"/>
</dbReference>
<dbReference type="GeneID" id="29057167"/>
<dbReference type="KEGG" id="vg:29057167"/>
<reference evidence="1" key="1">
    <citation type="submission" date="2016-06" db="EMBL/GenBank/DDBJ databases">
        <authorList>
            <person name="Berg J.A."/>
            <person name="Hyde J.R."/>
            <person name="Breakwell D.P."/>
            <person name="Hope S."/>
            <person name="Grose J.H."/>
        </authorList>
    </citation>
    <scope>NUCLEOTIDE SEQUENCE [LARGE SCALE GENOMIC DNA]</scope>
</reference>
<sequence>MSLELIDEAVISGDLFNAPAAFKVVTVNCVGAMGRGIALACKERFPDLYEHYRKRCFAGEIVVGKVYVYPDEGVILLPTKTHFKYKSQVSYVTTGVTALAEQGKDLEGGIAIPPLGMAHGWLTFNERWGIYQHLHKRLHTPGQDYRLYLPANLLAEATRAIPNTLK</sequence>
<name>A0A1B2IAE3_9CAUD</name>
<dbReference type="EMBL" id="KX397364">
    <property type="protein sequence ID" value="ANZ48230.1"/>
    <property type="molecule type" value="Genomic_DNA"/>
</dbReference>
<organism evidence="1 2">
    <name type="scientific">Erwinia phage vB_EamM_Asesino</name>
    <dbReference type="NCBI Taxonomy" id="1883370"/>
    <lineage>
        <taxon>Viruses</taxon>
        <taxon>Duplodnaviria</taxon>
        <taxon>Heunggongvirae</taxon>
        <taxon>Uroviricota</taxon>
        <taxon>Caudoviricetes</taxon>
        <taxon>Chimalliviridae</taxon>
        <taxon>Erskinevirus</taxon>
        <taxon>Erskinevirus asesino</taxon>
    </lineage>
</organism>
<dbReference type="Proteomes" id="UP000202181">
    <property type="component" value="Segment"/>
</dbReference>
<evidence type="ECO:0000313" key="1">
    <source>
        <dbReference type="EMBL" id="ANZ48230.1"/>
    </source>
</evidence>
<proteinExistence type="predicted"/>
<dbReference type="Gene3D" id="3.40.220.10">
    <property type="entry name" value="Leucine Aminopeptidase, subunit E, domain 1"/>
    <property type="match status" value="1"/>
</dbReference>
<dbReference type="InterPro" id="IPR043472">
    <property type="entry name" value="Macro_dom-like"/>
</dbReference>
<gene>
    <name evidence="1" type="ORF">ASESINO_217</name>
</gene>
<dbReference type="PANTHER" id="PTHR12521:SF0">
    <property type="entry name" value="ADP-RIBOSE GLYCOHYDROLASE OARD1"/>
    <property type="match status" value="1"/>
</dbReference>
<dbReference type="InterPro" id="IPR050892">
    <property type="entry name" value="ADP-ribose_metab_enzymes"/>
</dbReference>
<protein>
    <submittedName>
        <fullName evidence="1">Appr-1-p processing protein</fullName>
    </submittedName>
</protein>
<dbReference type="OrthoDB" id="23979at10239"/>
<dbReference type="SUPFAM" id="SSF52949">
    <property type="entry name" value="Macro domain-like"/>
    <property type="match status" value="1"/>
</dbReference>
<accession>A0A1B2IAE3</accession>
<evidence type="ECO:0000313" key="2">
    <source>
        <dbReference type="Proteomes" id="UP000202181"/>
    </source>
</evidence>